<evidence type="ECO:0000259" key="8">
    <source>
        <dbReference type="PROSITE" id="PS50975"/>
    </source>
</evidence>
<comment type="cofactor">
    <cofactor evidence="6">
        <name>Mg(2+)</name>
        <dbReference type="ChEBI" id="CHEBI:18420"/>
    </cofactor>
    <text evidence="6">Binds 1 Mg(2+) ion per subunit.</text>
</comment>
<dbReference type="InterPro" id="IPR013650">
    <property type="entry name" value="ATP-grasp_succ-CoA_synth-type"/>
</dbReference>
<evidence type="ECO:0000256" key="5">
    <source>
        <dbReference type="ARBA" id="ARBA00022842"/>
    </source>
</evidence>
<sequence length="386" mass="41869">MNIHEYQGKELLRKYGVMVPNGRVAFSADEAVEAAKQLGTDVTVVKAQIHAGGRGKAGGVKVAKNIEEVRTYAEEILGKTLITHQTGPEGKEVKRLLIEEGCDIKKEYYIGLVLDRATSRIVLMASEEGGTEIEEVAEKTPEKIFKETIDPAIGLQSYQARRIAFNINIPRELINKAAAFMLGLYKVFIEKDCSIAEINPLVVTGDGNVMALDAKLNFDSNALYRHKDILEYRDLEEEDEKEIEASKYDLSYISLDGNIGCMVNGAGLAMATMDIIKFYGGDPANFLDVGGGATAEKVTEAFKIILSDQNVKGIFVNIFGGIMKCDVIAEGVVEATKQVGLSIPLVVRLEGTNVEIGKKILNESGLNITSAESMADGAKKIVSLVG</sequence>
<keyword evidence="5 6" id="KW-0460">Magnesium</keyword>
<evidence type="ECO:0000313" key="9">
    <source>
        <dbReference type="EMBL" id="MED4401546.1"/>
    </source>
</evidence>
<dbReference type="InterPro" id="IPR013815">
    <property type="entry name" value="ATP_grasp_subdomain_1"/>
</dbReference>
<proteinExistence type="inferred from homology"/>
<feature type="binding site" evidence="6">
    <location>
        <position position="213"/>
    </location>
    <ligand>
        <name>Mg(2+)</name>
        <dbReference type="ChEBI" id="CHEBI:18420"/>
    </ligand>
</feature>
<dbReference type="PROSITE" id="PS01217">
    <property type="entry name" value="SUCCINYL_COA_LIG_3"/>
    <property type="match status" value="1"/>
</dbReference>
<keyword evidence="10" id="KW-1185">Reference proteome</keyword>
<dbReference type="InterPro" id="IPR011761">
    <property type="entry name" value="ATP-grasp"/>
</dbReference>
<dbReference type="InterPro" id="IPR017866">
    <property type="entry name" value="Succ-CoA_synthase_bsu_CS"/>
</dbReference>
<keyword evidence="6 7" id="KW-0067">ATP-binding</keyword>
<evidence type="ECO:0000256" key="7">
    <source>
        <dbReference type="PROSITE-ProRule" id="PRU00409"/>
    </source>
</evidence>
<dbReference type="InterPro" id="IPR005809">
    <property type="entry name" value="Succ_CoA_ligase-like_bsu"/>
</dbReference>
<feature type="domain" description="ATP-grasp" evidence="8">
    <location>
        <begin position="9"/>
        <end position="227"/>
    </location>
</feature>
<dbReference type="Gene3D" id="3.30.470.20">
    <property type="entry name" value="ATP-grasp fold, B domain"/>
    <property type="match status" value="1"/>
</dbReference>
<organism evidence="9 10">
    <name type="scientific">Metabacillus fastidiosus</name>
    <dbReference type="NCBI Taxonomy" id="1458"/>
    <lineage>
        <taxon>Bacteria</taxon>
        <taxon>Bacillati</taxon>
        <taxon>Bacillota</taxon>
        <taxon>Bacilli</taxon>
        <taxon>Bacillales</taxon>
        <taxon>Bacillaceae</taxon>
        <taxon>Metabacillus</taxon>
    </lineage>
</organism>
<name>A0ABU6P0B0_9BACI</name>
<dbReference type="Pfam" id="PF00549">
    <property type="entry name" value="Ligase_CoA"/>
    <property type="match status" value="1"/>
</dbReference>
<reference evidence="9 10" key="1">
    <citation type="submission" date="2023-03" db="EMBL/GenBank/DDBJ databases">
        <title>Bacillus Genome Sequencing.</title>
        <authorList>
            <person name="Dunlap C."/>
        </authorList>
    </citation>
    <scope>NUCLEOTIDE SEQUENCE [LARGE SCALE GENOMIC DNA]</scope>
    <source>
        <strain evidence="9 10">NRS-1717</strain>
    </source>
</reference>
<evidence type="ECO:0000256" key="6">
    <source>
        <dbReference type="HAMAP-Rule" id="MF_00558"/>
    </source>
</evidence>
<dbReference type="InterPro" id="IPR016102">
    <property type="entry name" value="Succinyl-CoA_synth-like"/>
</dbReference>
<keyword evidence="2 6" id="KW-0436">Ligase</keyword>
<dbReference type="NCBIfam" id="NF001913">
    <property type="entry name" value="PRK00696.1"/>
    <property type="match status" value="1"/>
</dbReference>
<evidence type="ECO:0000313" key="10">
    <source>
        <dbReference type="Proteomes" id="UP001342826"/>
    </source>
</evidence>
<dbReference type="EMBL" id="JARTFS010000006">
    <property type="protein sequence ID" value="MED4401546.1"/>
    <property type="molecule type" value="Genomic_DNA"/>
</dbReference>
<evidence type="ECO:0000256" key="3">
    <source>
        <dbReference type="ARBA" id="ARBA00022723"/>
    </source>
</evidence>
<dbReference type="PANTHER" id="PTHR11815">
    <property type="entry name" value="SUCCINYL-COA SYNTHETASE BETA CHAIN"/>
    <property type="match status" value="1"/>
</dbReference>
<comment type="catalytic activity">
    <reaction evidence="6">
        <text>GTP + succinate + CoA = succinyl-CoA + GDP + phosphate</text>
        <dbReference type="Rhea" id="RHEA:22120"/>
        <dbReference type="ChEBI" id="CHEBI:30031"/>
        <dbReference type="ChEBI" id="CHEBI:37565"/>
        <dbReference type="ChEBI" id="CHEBI:43474"/>
        <dbReference type="ChEBI" id="CHEBI:57287"/>
        <dbReference type="ChEBI" id="CHEBI:57292"/>
        <dbReference type="ChEBI" id="CHEBI:58189"/>
    </reaction>
</comment>
<comment type="function">
    <text evidence="6">Succinyl-CoA synthetase functions in the citric acid cycle (TCA), coupling the hydrolysis of succinyl-CoA to the synthesis of either ATP or GTP and thus represents the only step of substrate-level phosphorylation in the TCA. The beta subunit provides nucleotide specificity of the enzyme and binds the substrate succinate, while the binding sites for coenzyme A and phosphate are found in the alpha subunit.</text>
</comment>
<comment type="pathway">
    <text evidence="6">Carbohydrate metabolism; tricarboxylic acid cycle; succinate from succinyl-CoA (ligase route): step 1/1.</text>
</comment>
<accession>A0ABU6P0B0</accession>
<dbReference type="RefSeq" id="WP_066225371.1">
    <property type="nucleotide sequence ID" value="NZ_JARTFQ010000006.1"/>
</dbReference>
<dbReference type="GO" id="GO:0004775">
    <property type="term" value="F:succinate-CoA ligase (ADP-forming) activity"/>
    <property type="evidence" value="ECO:0007669"/>
    <property type="project" value="UniProtKB-EC"/>
</dbReference>
<keyword evidence="1 6" id="KW-0816">Tricarboxylic acid cycle</keyword>
<evidence type="ECO:0000256" key="4">
    <source>
        <dbReference type="ARBA" id="ARBA00022741"/>
    </source>
</evidence>
<dbReference type="HAMAP" id="MF_00558">
    <property type="entry name" value="Succ_CoA_beta"/>
    <property type="match status" value="1"/>
</dbReference>
<dbReference type="PANTHER" id="PTHR11815:SF10">
    <property type="entry name" value="SUCCINATE--COA LIGASE [GDP-FORMING] SUBUNIT BETA, MITOCHONDRIAL"/>
    <property type="match status" value="1"/>
</dbReference>
<dbReference type="Proteomes" id="UP001342826">
    <property type="component" value="Unassembled WGS sequence"/>
</dbReference>
<dbReference type="Gene3D" id="3.40.50.261">
    <property type="entry name" value="Succinyl-CoA synthetase domains"/>
    <property type="match status" value="1"/>
</dbReference>
<dbReference type="Pfam" id="PF08442">
    <property type="entry name" value="ATP-grasp_2"/>
    <property type="match status" value="1"/>
</dbReference>
<feature type="binding site" evidence="6">
    <location>
        <position position="102"/>
    </location>
    <ligand>
        <name>ATP</name>
        <dbReference type="ChEBI" id="CHEBI:30616"/>
    </ligand>
</feature>
<comment type="similarity">
    <text evidence="6">Belongs to the succinate/malate CoA ligase beta subunit family.</text>
</comment>
<keyword evidence="4 6" id="KW-0547">Nucleotide-binding</keyword>
<feature type="binding site" evidence="6">
    <location>
        <position position="264"/>
    </location>
    <ligand>
        <name>substrate</name>
        <note>ligand shared with subunit alpha</note>
    </ligand>
</feature>
<evidence type="ECO:0000256" key="1">
    <source>
        <dbReference type="ARBA" id="ARBA00022532"/>
    </source>
</evidence>
<comment type="subunit">
    <text evidence="6">Heterotetramer of two alpha and two beta subunits.</text>
</comment>
<dbReference type="InterPro" id="IPR005811">
    <property type="entry name" value="SUCC_ACL_C"/>
</dbReference>
<comment type="caution">
    <text evidence="9">The sequence shown here is derived from an EMBL/GenBank/DDBJ whole genome shotgun (WGS) entry which is preliminary data.</text>
</comment>
<feature type="binding site" evidence="6">
    <location>
        <begin position="53"/>
        <end position="55"/>
    </location>
    <ligand>
        <name>ATP</name>
        <dbReference type="ChEBI" id="CHEBI:30616"/>
    </ligand>
</feature>
<dbReference type="PROSITE" id="PS50975">
    <property type="entry name" value="ATP_GRASP"/>
    <property type="match status" value="1"/>
</dbReference>
<protein>
    <recommendedName>
        <fullName evidence="6">Succinate--CoA ligase [ADP-forming] subunit beta</fullName>
        <ecNumber evidence="6">6.2.1.5</ecNumber>
    </recommendedName>
    <alternativeName>
        <fullName evidence="6">Succinyl-CoA synthetase subunit beta</fullName>
        <shortName evidence="6">SCS-beta</shortName>
    </alternativeName>
</protein>
<dbReference type="GeneID" id="301139619"/>
<dbReference type="NCBIfam" id="TIGR01016">
    <property type="entry name" value="sucCoAbeta"/>
    <property type="match status" value="1"/>
</dbReference>
<comment type="catalytic activity">
    <reaction evidence="6">
        <text>succinate + ATP + CoA = succinyl-CoA + ADP + phosphate</text>
        <dbReference type="Rhea" id="RHEA:17661"/>
        <dbReference type="ChEBI" id="CHEBI:30031"/>
        <dbReference type="ChEBI" id="CHEBI:30616"/>
        <dbReference type="ChEBI" id="CHEBI:43474"/>
        <dbReference type="ChEBI" id="CHEBI:57287"/>
        <dbReference type="ChEBI" id="CHEBI:57292"/>
        <dbReference type="ChEBI" id="CHEBI:456216"/>
        <dbReference type="EC" id="6.2.1.5"/>
    </reaction>
</comment>
<dbReference type="Gene3D" id="3.30.1490.20">
    <property type="entry name" value="ATP-grasp fold, A domain"/>
    <property type="match status" value="1"/>
</dbReference>
<dbReference type="PIRSF" id="PIRSF001554">
    <property type="entry name" value="SucCS_beta"/>
    <property type="match status" value="1"/>
</dbReference>
<dbReference type="SUPFAM" id="SSF56059">
    <property type="entry name" value="Glutathione synthetase ATP-binding domain-like"/>
    <property type="match status" value="1"/>
</dbReference>
<keyword evidence="3 6" id="KW-0479">Metal-binding</keyword>
<feature type="binding site" evidence="6">
    <location>
        <begin position="321"/>
        <end position="323"/>
    </location>
    <ligand>
        <name>substrate</name>
        <note>ligand shared with subunit alpha</note>
    </ligand>
</feature>
<feature type="binding site" evidence="6">
    <location>
        <position position="107"/>
    </location>
    <ligand>
        <name>ATP</name>
        <dbReference type="ChEBI" id="CHEBI:30616"/>
    </ligand>
</feature>
<dbReference type="EC" id="6.2.1.5" evidence="6"/>
<dbReference type="SUPFAM" id="SSF52210">
    <property type="entry name" value="Succinyl-CoA synthetase domains"/>
    <property type="match status" value="1"/>
</dbReference>
<gene>
    <name evidence="6 9" type="primary">sucC</name>
    <name evidence="9" type="ORF">P9271_09490</name>
</gene>
<feature type="binding site" evidence="6">
    <location>
        <position position="46"/>
    </location>
    <ligand>
        <name>ATP</name>
        <dbReference type="ChEBI" id="CHEBI:30616"/>
    </ligand>
</feature>
<evidence type="ECO:0000256" key="2">
    <source>
        <dbReference type="ARBA" id="ARBA00022598"/>
    </source>
</evidence>
<feature type="binding site" evidence="6">
    <location>
        <position position="99"/>
    </location>
    <ligand>
        <name>ATP</name>
        <dbReference type="ChEBI" id="CHEBI:30616"/>
    </ligand>
</feature>
<feature type="binding site" evidence="6">
    <location>
        <position position="199"/>
    </location>
    <ligand>
        <name>Mg(2+)</name>
        <dbReference type="ChEBI" id="CHEBI:18420"/>
    </ligand>
</feature>